<dbReference type="InterPro" id="IPR036116">
    <property type="entry name" value="FN3_sf"/>
</dbReference>
<evidence type="ECO:0000313" key="3">
    <source>
        <dbReference type="Proteomes" id="UP000324629"/>
    </source>
</evidence>
<dbReference type="Gene3D" id="4.10.75.10">
    <property type="entry name" value="Elafin-like"/>
    <property type="match status" value="1"/>
</dbReference>
<evidence type="ECO:0000259" key="1">
    <source>
        <dbReference type="PROSITE" id="PS51390"/>
    </source>
</evidence>
<dbReference type="SUPFAM" id="SSF49265">
    <property type="entry name" value="Fibronectin type III"/>
    <property type="match status" value="1"/>
</dbReference>
<comment type="caution">
    <text evidence="2">The sequence shown here is derived from an EMBL/GenBank/DDBJ whole genome shotgun (WGS) entry which is preliminary data.</text>
</comment>
<name>A0A5J4NJH4_9TREM</name>
<feature type="domain" description="WAP" evidence="1">
    <location>
        <begin position="17"/>
        <end position="83"/>
    </location>
</feature>
<protein>
    <recommendedName>
        <fullName evidence="1">WAP domain-containing protein</fullName>
    </recommendedName>
</protein>
<dbReference type="InterPro" id="IPR008197">
    <property type="entry name" value="WAP_dom"/>
</dbReference>
<gene>
    <name evidence="2" type="ORF">DEA37_0004633</name>
</gene>
<dbReference type="GO" id="GO:0030182">
    <property type="term" value="P:neuron differentiation"/>
    <property type="evidence" value="ECO:0007669"/>
    <property type="project" value="TreeGrafter"/>
</dbReference>
<dbReference type="AlphaFoldDB" id="A0A5J4NJH4"/>
<dbReference type="GO" id="GO:0009986">
    <property type="term" value="C:cell surface"/>
    <property type="evidence" value="ECO:0007669"/>
    <property type="project" value="TreeGrafter"/>
</dbReference>
<organism evidence="2 3">
    <name type="scientific">Paragonimus westermani</name>
    <dbReference type="NCBI Taxonomy" id="34504"/>
    <lineage>
        <taxon>Eukaryota</taxon>
        <taxon>Metazoa</taxon>
        <taxon>Spiralia</taxon>
        <taxon>Lophotrochozoa</taxon>
        <taxon>Platyhelminthes</taxon>
        <taxon>Trematoda</taxon>
        <taxon>Digenea</taxon>
        <taxon>Plagiorchiida</taxon>
        <taxon>Troglotremata</taxon>
        <taxon>Troglotrematidae</taxon>
        <taxon>Paragonimus</taxon>
    </lineage>
</organism>
<keyword evidence="3" id="KW-1185">Reference proteome</keyword>
<feature type="non-terminal residue" evidence="2">
    <location>
        <position position="1"/>
    </location>
</feature>
<dbReference type="EMBL" id="QNGE01002402">
    <property type="protein sequence ID" value="KAA3675643.1"/>
    <property type="molecule type" value="Genomic_DNA"/>
</dbReference>
<dbReference type="GO" id="GO:0030414">
    <property type="term" value="F:peptidase inhibitor activity"/>
    <property type="evidence" value="ECO:0007669"/>
    <property type="project" value="InterPro"/>
</dbReference>
<dbReference type="InterPro" id="IPR036645">
    <property type="entry name" value="Elafin-like_sf"/>
</dbReference>
<dbReference type="Gene3D" id="2.60.40.10">
    <property type="entry name" value="Immunoglobulins"/>
    <property type="match status" value="1"/>
</dbReference>
<proteinExistence type="predicted"/>
<dbReference type="CDD" id="cd00199">
    <property type="entry name" value="WAP"/>
    <property type="match status" value="1"/>
</dbReference>
<dbReference type="Proteomes" id="UP000324629">
    <property type="component" value="Unassembled WGS sequence"/>
</dbReference>
<accession>A0A5J4NJH4</accession>
<dbReference type="GO" id="GO:0005576">
    <property type="term" value="C:extracellular region"/>
    <property type="evidence" value="ECO:0007669"/>
    <property type="project" value="InterPro"/>
</dbReference>
<sequence length="491" mass="54559">NQLIGCHIGCELLLDSVKLRPGECSGPNNQSIENSVSVQSGPLQSLAADNSTCFDLCHSDSDCANALHKCCFVGCKKSCVQPLFNASIPPLPAALKPTESKTAIVTTELDWSTPYSQLNPDDGPIVFILQTRICVCKQFDLLHTTDWQTLIMKLETFIIEPQFRDVNLVPTNLTVLQPADLRLYTNSQTHQFGAKLDAFEPGKMYQFHIAAVSPLGTRGFGPPSEPYPLSPVPPNPPSPPRNVTDSMWRFYSTGNINVLLSWEPPEHSDLPINEYSVKWVIDHGYVQPGGQSLEGLTQFTQSVASVSLQDKKIETHHSFTNPMLNCLCDQKITKHFSLFVTPQKKTHHIIQHLKPSTSYKVQASIPYSVRAVSYWHGHGPMESQPNTVFLSTQSILPVFSPQTSVEQKLNGEPCHLPKTLNDNVRIFTLLSPSVILGANDQLHSNASNCECRSDATTKTTLTFKKVFYDNNELVAIFIFNPRKFRKISVIG</sequence>
<dbReference type="InterPro" id="IPR013783">
    <property type="entry name" value="Ig-like_fold"/>
</dbReference>
<dbReference type="InterPro" id="IPR042447">
    <property type="entry name" value="Anosmin-1"/>
</dbReference>
<dbReference type="PROSITE" id="PS51390">
    <property type="entry name" value="WAP"/>
    <property type="match status" value="1"/>
</dbReference>
<dbReference type="PANTHER" id="PTHR14131">
    <property type="entry name" value="ANOSMIN"/>
    <property type="match status" value="1"/>
</dbReference>
<reference evidence="2 3" key="1">
    <citation type="journal article" date="2019" name="Gigascience">
        <title>Whole-genome sequence of the oriental lung fluke Paragonimus westermani.</title>
        <authorList>
            <person name="Oey H."/>
            <person name="Zakrzewski M."/>
            <person name="Narain K."/>
            <person name="Devi K.R."/>
            <person name="Agatsuma T."/>
            <person name="Nawaratna S."/>
            <person name="Gobert G.N."/>
            <person name="Jones M.K."/>
            <person name="Ragan M.A."/>
            <person name="McManus D.P."/>
            <person name="Krause L."/>
        </authorList>
    </citation>
    <scope>NUCLEOTIDE SEQUENCE [LARGE SCALE GENOMIC DNA]</scope>
    <source>
        <strain evidence="2 3">IND2009</strain>
    </source>
</reference>
<dbReference type="Pfam" id="PF00095">
    <property type="entry name" value="WAP"/>
    <property type="match status" value="1"/>
</dbReference>
<dbReference type="PANTHER" id="PTHR14131:SF5">
    <property type="entry name" value="ANOSMIN-1"/>
    <property type="match status" value="1"/>
</dbReference>
<evidence type="ECO:0000313" key="2">
    <source>
        <dbReference type="EMBL" id="KAA3675643.1"/>
    </source>
</evidence>